<dbReference type="EMBL" id="OL795386">
    <property type="protein sequence ID" value="WAK73623.1"/>
    <property type="molecule type" value="Genomic_RNA"/>
</dbReference>
<dbReference type="GO" id="GO:0003968">
    <property type="term" value="F:RNA-directed RNA polymerase activity"/>
    <property type="evidence" value="ECO:0007669"/>
    <property type="project" value="UniProtKB-KW"/>
</dbReference>
<proteinExistence type="inferred from homology"/>
<feature type="region of interest" description="Disordered" evidence="8">
    <location>
        <begin position="82"/>
        <end position="168"/>
    </location>
</feature>
<evidence type="ECO:0000256" key="3">
    <source>
        <dbReference type="ARBA" id="ARBA00022679"/>
    </source>
</evidence>
<evidence type="ECO:0000256" key="1">
    <source>
        <dbReference type="ARBA" id="ARBA00010455"/>
    </source>
</evidence>
<dbReference type="EC" id="2.7.7.48" evidence="7"/>
<accession>A0A9E9C4L2</accession>
<sequence>MIGHRLSQFVREADVIVAGWPSVDQLYYIGKIALKEPLRAAAISMLLCNFPCQVSLSKAQLMSLIDLSQWRDEQLHMYSQKIQKPEKTNKEPLHSGQKQSTTSLAALDVSDRRNIKNEEKINKNQKTSKTDGSDDGSEPSPEKVAIGSQSDDNVALPRGENPTPIRKEAGCKPLYDKVAQRDNFPLKSHQGAMNKVNVYASSLFDAIREKSRSDYNYLCDNVGLLDGLYNDSASAVILYWQSTRHVIDDPLTLGAWAVKNQKDAKGITTVIKALGLNSTAHGAMVCELNSLAGRDVGELKWHDEIDYRCGRAPDNKSVPMDEVALRAAVRQILVHELDPAEIEFDELDEHWSKRWSWCVNGAHSRTLERIEPQWKVGFLGRMHRRVFSENTDTDPVKRWSGKSYFSPSQKLELGKTRAIFGSDSVSYFAFEHLLSQVEKHWRNRKVILDPGAGGTCGMVKRIRKLREEAVWSLMLDYDDFNSQHTLESMAIVIDELCKFVGYDEALSAKLVDSFQNSYIVTSDGLLKLRSTLMSGHRATTLINSVLNLAYIMVCEPGFFKNPSLHVGDDVYIGLKSDREAVSVLESVQKAGIRMNPLKQSFGMQTAEFLRCAMGRFEARGYVARAIGAIISGNWVSENRLDPVEAITTMIGAAWTLANRSEVDVSYLLIPDLCRVTGLKKKLLIDVLAGRASINGSPLRASNNFSESYSMAMRGTEVVQAGVVLEHRGRTAATDSYLTSHVTEPERVALSLAGGDIKEMMVWSSYSKTLISSDVTPAGDVDLKFHGLVARPFEAIDVADCLRLSRKRGLLEGYPLIMMVKDRLSASDVRRLLALLGVDSGIDPFMTAFGQKEKNNVFVNGYITYQDARTLGPVANGRIMSASYPIKM</sequence>
<keyword evidence="2 7" id="KW-0696">RNA-directed RNA polymerase</keyword>
<dbReference type="GO" id="GO:0006351">
    <property type="term" value="P:DNA-templated transcription"/>
    <property type="evidence" value="ECO:0007669"/>
    <property type="project" value="InterPro"/>
</dbReference>
<evidence type="ECO:0000256" key="2">
    <source>
        <dbReference type="ARBA" id="ARBA00022484"/>
    </source>
</evidence>
<dbReference type="GO" id="GO:0000166">
    <property type="term" value="F:nucleotide binding"/>
    <property type="evidence" value="ECO:0007669"/>
    <property type="project" value="UniProtKB-KW"/>
</dbReference>
<evidence type="ECO:0000313" key="9">
    <source>
        <dbReference type="EMBL" id="WAK73623.1"/>
    </source>
</evidence>
<comment type="catalytic activity">
    <reaction evidence="6 7">
        <text>RNA(n) + a ribonucleoside 5'-triphosphate = RNA(n+1) + diphosphate</text>
        <dbReference type="Rhea" id="RHEA:21248"/>
        <dbReference type="Rhea" id="RHEA-COMP:14527"/>
        <dbReference type="Rhea" id="RHEA-COMP:17342"/>
        <dbReference type="ChEBI" id="CHEBI:33019"/>
        <dbReference type="ChEBI" id="CHEBI:61557"/>
        <dbReference type="ChEBI" id="CHEBI:140395"/>
        <dbReference type="EC" id="2.7.7.48"/>
    </reaction>
</comment>
<protein>
    <recommendedName>
        <fullName evidence="7">RNA-directed RNA polymerase</fullName>
        <ecNumber evidence="7">2.7.7.48</ecNumber>
    </recommendedName>
</protein>
<evidence type="ECO:0000256" key="6">
    <source>
        <dbReference type="ARBA" id="ARBA00048744"/>
    </source>
</evidence>
<dbReference type="SUPFAM" id="SSF56672">
    <property type="entry name" value="DNA/RNA polymerases"/>
    <property type="match status" value="1"/>
</dbReference>
<feature type="compositionally biased region" description="Basic and acidic residues" evidence="8">
    <location>
        <begin position="83"/>
        <end position="93"/>
    </location>
</feature>
<name>A0A9E9C4L2_9VIRU</name>
<dbReference type="InterPro" id="IPR001795">
    <property type="entry name" value="RNA-dir_pol_luteovirus"/>
</dbReference>
<keyword evidence="5 7" id="KW-0547">Nucleotide-binding</keyword>
<organism evidence="9">
    <name type="scientific">Phytophthora palustris toti-like virus 9</name>
    <dbReference type="NCBI Taxonomy" id="2976321"/>
    <lineage>
        <taxon>Viruses</taxon>
        <taxon>Riboviria</taxon>
        <taxon>Orthornavirae</taxon>
        <taxon>Duplornaviricota</taxon>
        <taxon>Chrymotiviricetes</taxon>
        <taxon>Ghabrivirales</taxon>
        <taxon>Totiviridae</taxon>
    </lineage>
</organism>
<feature type="compositionally biased region" description="Basic and acidic residues" evidence="8">
    <location>
        <begin position="109"/>
        <end position="132"/>
    </location>
</feature>
<dbReference type="InterPro" id="IPR043502">
    <property type="entry name" value="DNA/RNA_pol_sf"/>
</dbReference>
<comment type="similarity">
    <text evidence="1">Belongs to the totiviridae RNA-directed RNA polymerase family.</text>
</comment>
<dbReference type="Pfam" id="PF02123">
    <property type="entry name" value="RdRP_4"/>
    <property type="match status" value="1"/>
</dbReference>
<dbReference type="GO" id="GO:0003723">
    <property type="term" value="F:RNA binding"/>
    <property type="evidence" value="ECO:0007669"/>
    <property type="project" value="InterPro"/>
</dbReference>
<evidence type="ECO:0000256" key="8">
    <source>
        <dbReference type="SAM" id="MobiDB-lite"/>
    </source>
</evidence>
<keyword evidence="4 7" id="KW-0548">Nucleotidyltransferase</keyword>
<keyword evidence="7" id="KW-0693">Viral RNA replication</keyword>
<reference evidence="9" key="1">
    <citation type="submission" date="2021-12" db="EMBL/GenBank/DDBJ databases">
        <title>Study of the virome of Phytophthora palustris.</title>
        <authorList>
            <person name="Botella L."/>
            <person name="Jung T."/>
        </authorList>
    </citation>
    <scope>NUCLEOTIDE SEQUENCE</scope>
    <source>
        <strain evidence="9">KA0119</strain>
    </source>
</reference>
<keyword evidence="3 7" id="KW-0808">Transferase</keyword>
<evidence type="ECO:0000256" key="7">
    <source>
        <dbReference type="RuleBase" id="RU364050"/>
    </source>
</evidence>
<evidence type="ECO:0000256" key="5">
    <source>
        <dbReference type="ARBA" id="ARBA00022741"/>
    </source>
</evidence>
<evidence type="ECO:0000256" key="4">
    <source>
        <dbReference type="ARBA" id="ARBA00022695"/>
    </source>
</evidence>